<protein>
    <submittedName>
        <fullName evidence="2">Cation-ATPase-N domain-containing protein</fullName>
    </submittedName>
</protein>
<sequence>MVSTSDLSMLAPTQESSSSRRNQAVPKPTGRENLMKKQELTWTTAQAQASSDLSASIEASETHTSCALGTNTSNSTWQSISRFDYFATRRRQTILGRGHELVGILNEQGHRVAVFVLHDASQQRSTQEGPGACRQALRCTEPTQCAPGIVITEHNIPLSDLNEKMLTDIGIEDPGSSQLPPCSPFRQYIDRLLMMFNILLIVAGILEYVLLGIDLKVPELRSWTPGMLNFAKVIQAFQPARSPKKKSDPACRTVAITFCAGDLCLHSRFDRVGFGEKDGVHPHGTRLRPLPGSSRMNVCGSCFQHYKAKFKLKQATLTATSTSSNAMPPPPLPQPGPSAGRIPSGLPGGGGGAPPFVPQRAEGVSVQAIGPLRNQTNQLSGPAVAHANGYTPNHSVYKRHLKDMQLKAFAANSGHVGSVEYRLVFQPRGSSKLTKFGICSDTIADVYIFSNALTLKMLGYRAILPKFHQDLRLRGYESPLTFPLTPDDFTLRSKNNAPIEMDKTDVISYHFFTTDKNGGRGRFKGPNTAAVVLLLLLTDEFVHRFDRWEGDASLALEEAGVESDDEKPARKKKKTVAAPTTFEAEFTEAACSSRDDHPRGNDRSARQTSTSRDSVQIPASQTLWEVKVRAPAREGDVCPAVDVGDVLQQLLHIAGCGAAGSDRKVVLARITSADAQHFKLSPVEVQVNIAWEPRTVVEPAVSAISLSLCPRSLAPRQSSTPSCISLVDNCARKADNSWREIRITSLIATVPARVPDEVVDKNELLRCNT</sequence>
<feature type="compositionally biased region" description="Polar residues" evidence="1">
    <location>
        <begin position="606"/>
        <end position="616"/>
    </location>
</feature>
<reference evidence="2" key="1">
    <citation type="submission" date="2020-05" db="EMBL/GenBank/DDBJ databases">
        <title>Mycena genomes resolve the evolution of fungal bioluminescence.</title>
        <authorList>
            <person name="Tsai I.J."/>
        </authorList>
    </citation>
    <scope>NUCLEOTIDE SEQUENCE</scope>
    <source>
        <strain evidence="2">110903Hualien_Pintung</strain>
    </source>
</reference>
<comment type="caution">
    <text evidence="2">The sequence shown here is derived from an EMBL/GenBank/DDBJ whole genome shotgun (WGS) entry which is preliminary data.</text>
</comment>
<evidence type="ECO:0000313" key="3">
    <source>
        <dbReference type="Proteomes" id="UP000613580"/>
    </source>
</evidence>
<evidence type="ECO:0000256" key="1">
    <source>
        <dbReference type="SAM" id="MobiDB-lite"/>
    </source>
</evidence>
<feature type="compositionally biased region" description="Basic and acidic residues" evidence="1">
    <location>
        <begin position="593"/>
        <end position="605"/>
    </location>
</feature>
<feature type="compositionally biased region" description="Pro residues" evidence="1">
    <location>
        <begin position="327"/>
        <end position="336"/>
    </location>
</feature>
<feature type="region of interest" description="Disordered" evidence="1">
    <location>
        <begin position="558"/>
        <end position="577"/>
    </location>
</feature>
<organism evidence="2 3">
    <name type="scientific">Mycena chlorophos</name>
    <name type="common">Agaric fungus</name>
    <name type="synonym">Agaricus chlorophos</name>
    <dbReference type="NCBI Taxonomy" id="658473"/>
    <lineage>
        <taxon>Eukaryota</taxon>
        <taxon>Fungi</taxon>
        <taxon>Dikarya</taxon>
        <taxon>Basidiomycota</taxon>
        <taxon>Agaricomycotina</taxon>
        <taxon>Agaricomycetes</taxon>
        <taxon>Agaricomycetidae</taxon>
        <taxon>Agaricales</taxon>
        <taxon>Marasmiineae</taxon>
        <taxon>Mycenaceae</taxon>
        <taxon>Mycena</taxon>
    </lineage>
</organism>
<evidence type="ECO:0000313" key="2">
    <source>
        <dbReference type="EMBL" id="KAF7317302.1"/>
    </source>
</evidence>
<gene>
    <name evidence="2" type="ORF">HMN09_00465700</name>
</gene>
<keyword evidence="3" id="KW-1185">Reference proteome</keyword>
<feature type="compositionally biased region" description="Polar residues" evidence="1">
    <location>
        <begin position="1"/>
        <end position="22"/>
    </location>
</feature>
<feature type="region of interest" description="Disordered" evidence="1">
    <location>
        <begin position="589"/>
        <end position="616"/>
    </location>
</feature>
<dbReference type="EMBL" id="JACAZE010000005">
    <property type="protein sequence ID" value="KAF7317302.1"/>
    <property type="molecule type" value="Genomic_DNA"/>
</dbReference>
<feature type="region of interest" description="Disordered" evidence="1">
    <location>
        <begin position="1"/>
        <end position="36"/>
    </location>
</feature>
<feature type="region of interest" description="Disordered" evidence="1">
    <location>
        <begin position="319"/>
        <end position="353"/>
    </location>
</feature>
<dbReference type="Proteomes" id="UP000613580">
    <property type="component" value="Unassembled WGS sequence"/>
</dbReference>
<dbReference type="AlphaFoldDB" id="A0A8H6TIH1"/>
<name>A0A8H6TIH1_MYCCL</name>
<accession>A0A8H6TIH1</accession>
<proteinExistence type="predicted"/>